<evidence type="ECO:0000256" key="3">
    <source>
        <dbReference type="ARBA" id="ARBA00020978"/>
    </source>
</evidence>
<accession>A0A8H3AJJ8</accession>
<sequence length="979" mass="107484">MIRPSRLQPPNEHTLAREDGQALVKSPGSYTSPDTTKPSLFGNGIISGKEKAVDADYSRIDPDDMFVRYSVAEIRTIRSRLLLDADGKREELRQMVGERYRDLLHASTAITNMAGTSERVVATLVDMRESCASILLLDESPRTRHRSLPNGKPTKAQEDAHLKTLQTLSAHLKLLLDSPEHLWRWLEKKQFLHAAWLFLLARTVYRKLSKSAEDDESEEEEATSGGDINWSRHGIDVMEQFPVASKQWEAIGQFRPQIVHKATQALRESNVSHRDTAETLIAILLLDALSASRTRNLFLSQRSKTLASLLNPPISASRRPISPNRAQNRKATAALLSPAASPRSISSPSLQLLKTPITPSAASLKTEKKTVRDVVKTFRAVISLVAGTVAATQAIYGPNGLLAQIIMDIQTDVPSQNIPTTASQTQFPLSTTIQLPTLTSQNLTTPQILYSLPSSSLLLRFLPPSITGYTPYLSTDSDGSYETKEGEAEGELDAWLTSALEAIALPARNWLNKLDSVRAVWAVRGAVIKGIIALEGTAKTKDRLLGAIEAAFVGRVLEVWENRLENIEIGVSNVLRKATSLLESSTGGHAKNEDINSLAFVYSSELPVIRAEPGGDTSFRLFKSTLRSRANRRTPLLDSVLSEMEATARELWDELSVTLGDDNNSEASTRLTSSYQPRATGACMRVVNAVSKALDDAAVNEDQANGSSNYYRIVSPASSTKAANVSVFIGRLANALALHSTFIPNLSCSLDAATQAKSILGDVHNKSIDLWRKRSCEHALAIYQPAFEISSSRDPNITLILRQSNYLASALMALTTSIDSLGLTLDELRAKNIFNALLSTFTSLLVAGIPVEHAPDQVIWDLMFLKEMQHAQEDQVKGTRNSQDDSSAGIIHSHFQKYSEEDRKTVNKLIHDQLARSQLLFSTLLDVQLPSIQAKQTRTQNVFLPLGGPPTETDFRPALDLVKPCTRFGMLPVPTTQVG</sequence>
<feature type="compositionally biased region" description="Polar residues" evidence="8">
    <location>
        <begin position="28"/>
        <end position="38"/>
    </location>
</feature>
<evidence type="ECO:0000256" key="4">
    <source>
        <dbReference type="ARBA" id="ARBA00022448"/>
    </source>
</evidence>
<dbReference type="PANTHER" id="PTHR31658:SF0">
    <property type="entry name" value="CONSERVED OLIGOMERIC GOLGI COMPLEX SUBUNIT 1"/>
    <property type="match status" value="1"/>
</dbReference>
<name>A0A8H3AJJ8_9AGAM</name>
<dbReference type="PANTHER" id="PTHR31658">
    <property type="entry name" value="CONSERVED OLIGOMERIC GOLGI COMPLEX SUBUNIT 1"/>
    <property type="match status" value="1"/>
</dbReference>
<dbReference type="InterPro" id="IPR033370">
    <property type="entry name" value="COG1"/>
</dbReference>
<organism evidence="9 10">
    <name type="scientific">Rhizoctonia solani</name>
    <dbReference type="NCBI Taxonomy" id="456999"/>
    <lineage>
        <taxon>Eukaryota</taxon>
        <taxon>Fungi</taxon>
        <taxon>Dikarya</taxon>
        <taxon>Basidiomycota</taxon>
        <taxon>Agaricomycotina</taxon>
        <taxon>Agaricomycetes</taxon>
        <taxon>Cantharellales</taxon>
        <taxon>Ceratobasidiaceae</taxon>
        <taxon>Rhizoctonia</taxon>
    </lineage>
</organism>
<comment type="subcellular location">
    <subcellularLocation>
        <location evidence="1">Golgi apparatus membrane</location>
        <topology evidence="1">Peripheral membrane protein</topology>
    </subcellularLocation>
</comment>
<comment type="caution">
    <text evidence="9">The sequence shown here is derived from an EMBL/GenBank/DDBJ whole genome shotgun (WGS) entry which is preliminary data.</text>
</comment>
<feature type="compositionally biased region" description="Acidic residues" evidence="8">
    <location>
        <begin position="213"/>
        <end position="222"/>
    </location>
</feature>
<protein>
    <recommendedName>
        <fullName evidence="3">Conserved oligomeric Golgi complex subunit 1</fullName>
    </recommendedName>
</protein>
<proteinExistence type="inferred from homology"/>
<evidence type="ECO:0000256" key="2">
    <source>
        <dbReference type="ARBA" id="ARBA00006653"/>
    </source>
</evidence>
<evidence type="ECO:0000256" key="5">
    <source>
        <dbReference type="ARBA" id="ARBA00022927"/>
    </source>
</evidence>
<keyword evidence="4" id="KW-0813">Transport</keyword>
<keyword evidence="6" id="KW-0333">Golgi apparatus</keyword>
<comment type="similarity">
    <text evidence="2">Belongs to the COG1 family.</text>
</comment>
<evidence type="ECO:0000256" key="1">
    <source>
        <dbReference type="ARBA" id="ARBA00004395"/>
    </source>
</evidence>
<keyword evidence="5" id="KW-0653">Protein transport</keyword>
<dbReference type="AlphaFoldDB" id="A0A8H3AJJ8"/>
<reference evidence="9" key="1">
    <citation type="submission" date="2021-01" db="EMBL/GenBank/DDBJ databases">
        <authorList>
            <person name="Kaushik A."/>
        </authorList>
    </citation>
    <scope>NUCLEOTIDE SEQUENCE</scope>
    <source>
        <strain evidence="9">AG1-1C</strain>
    </source>
</reference>
<dbReference type="Proteomes" id="UP000663846">
    <property type="component" value="Unassembled WGS sequence"/>
</dbReference>
<evidence type="ECO:0000313" key="9">
    <source>
        <dbReference type="EMBL" id="CAE6424629.1"/>
    </source>
</evidence>
<dbReference type="GO" id="GO:0000139">
    <property type="term" value="C:Golgi membrane"/>
    <property type="evidence" value="ECO:0007669"/>
    <property type="project" value="UniProtKB-SubCell"/>
</dbReference>
<gene>
    <name evidence="9" type="ORF">RDB_LOCUS93236</name>
</gene>
<feature type="region of interest" description="Disordered" evidence="8">
    <location>
        <begin position="1"/>
        <end position="43"/>
    </location>
</feature>
<dbReference type="EMBL" id="CAJMWS010000323">
    <property type="protein sequence ID" value="CAE6424629.1"/>
    <property type="molecule type" value="Genomic_DNA"/>
</dbReference>
<evidence type="ECO:0000256" key="7">
    <source>
        <dbReference type="ARBA" id="ARBA00023136"/>
    </source>
</evidence>
<dbReference type="Pfam" id="PF08700">
    <property type="entry name" value="VPS51_Exo84_N"/>
    <property type="match status" value="1"/>
</dbReference>
<dbReference type="GO" id="GO:0006891">
    <property type="term" value="P:intra-Golgi vesicle-mediated transport"/>
    <property type="evidence" value="ECO:0007669"/>
    <property type="project" value="InterPro"/>
</dbReference>
<evidence type="ECO:0000313" key="10">
    <source>
        <dbReference type="Proteomes" id="UP000663846"/>
    </source>
</evidence>
<evidence type="ECO:0000256" key="8">
    <source>
        <dbReference type="SAM" id="MobiDB-lite"/>
    </source>
</evidence>
<feature type="region of interest" description="Disordered" evidence="8">
    <location>
        <begin position="210"/>
        <end position="230"/>
    </location>
</feature>
<dbReference type="GO" id="GO:0017119">
    <property type="term" value="C:Golgi transport complex"/>
    <property type="evidence" value="ECO:0007669"/>
    <property type="project" value="InterPro"/>
</dbReference>
<dbReference type="GO" id="GO:0015031">
    <property type="term" value="P:protein transport"/>
    <property type="evidence" value="ECO:0007669"/>
    <property type="project" value="UniProtKB-KW"/>
</dbReference>
<keyword evidence="7" id="KW-0472">Membrane</keyword>
<evidence type="ECO:0000256" key="6">
    <source>
        <dbReference type="ARBA" id="ARBA00023034"/>
    </source>
</evidence>